<accession>A0A4R0QU81</accession>
<dbReference type="Proteomes" id="UP000291289">
    <property type="component" value="Unassembled WGS sequence"/>
</dbReference>
<proteinExistence type="predicted"/>
<dbReference type="RefSeq" id="WP_131282994.1">
    <property type="nucleotide sequence ID" value="NZ_RXLP01000002.1"/>
</dbReference>
<evidence type="ECO:0000313" key="2">
    <source>
        <dbReference type="Proteomes" id="UP000291289"/>
    </source>
</evidence>
<dbReference type="AlphaFoldDB" id="A0A4R0QU81"/>
<evidence type="ECO:0000313" key="1">
    <source>
        <dbReference type="EMBL" id="TCD54935.1"/>
    </source>
</evidence>
<protein>
    <submittedName>
        <fullName evidence="1">Uncharacterized protein</fullName>
    </submittedName>
</protein>
<organism evidence="1 2">
    <name type="scientific">Alloscardovia theropitheci</name>
    <dbReference type="NCBI Taxonomy" id="2496842"/>
    <lineage>
        <taxon>Bacteria</taxon>
        <taxon>Bacillati</taxon>
        <taxon>Actinomycetota</taxon>
        <taxon>Actinomycetes</taxon>
        <taxon>Bifidobacteriales</taxon>
        <taxon>Bifidobacteriaceae</taxon>
        <taxon>Alloscardovia</taxon>
    </lineage>
</organism>
<keyword evidence="2" id="KW-1185">Reference proteome</keyword>
<dbReference type="OrthoDB" id="3242949at2"/>
<name>A0A4R0QU81_9BIFI</name>
<sequence>MCRKRWSTLGIIFTLTSFILAGCNVPLGGYSHTQTNQLFQPYRGKDVKELNGKHIDLSHVILIIPLYEFADSTSIPEDRSQIVFIHDDGTYEIQDNHYMFSKTVAWTDRGVFYSDWKYDYFIDMKTEIMHVTPHEKTEFEYTTYEIDDSHVATMYNKGIGLKDNGLLSVSSADDPHTYEELTYTVGDEFTLGSNVGACANGNTYEIGVAGVGSAEPTNVMYQLSEKDKPVYKKVHSIKATNVNYFDDFSEIHQYTGNQTTVAFGSGFGYPSTVCSDNWIYGLVDIGKSLDGYGEENPKGYIKALMKWNVISGENSFLPLRDEHNKIMYSPYGDKWNTIQYTNNSLESNQFIMSSMDTGAIAAVDMETGIVTQIAPPLVSSDKWPIGNVKINCSRAYIYQTWIPMNDDLGKHSYINVYSRETYKLINTIKIDDSFTQYEQNNSVQSGFPVFNPDYLKKQEVVQKRN</sequence>
<comment type="caution">
    <text evidence="1">The sequence shown here is derived from an EMBL/GenBank/DDBJ whole genome shotgun (WGS) entry which is preliminary data.</text>
</comment>
<gene>
    <name evidence="1" type="ORF">EJ419_00640</name>
</gene>
<dbReference type="PROSITE" id="PS51257">
    <property type="entry name" value="PROKAR_LIPOPROTEIN"/>
    <property type="match status" value="1"/>
</dbReference>
<reference evidence="1 2" key="1">
    <citation type="submission" date="2018-12" db="EMBL/GenBank/DDBJ databases">
        <title>Alloscrdovia theropitheci sp. nov: a novel taxon from the feces of the bleeding-herat monkey (Theropithecus geleda).</title>
        <authorList>
            <person name="Modesto M."/>
        </authorList>
    </citation>
    <scope>NUCLEOTIDE SEQUENCE [LARGE SCALE GENOMIC DNA]</scope>
    <source>
        <strain evidence="1 2">GLDI4/2</strain>
    </source>
</reference>
<dbReference type="EMBL" id="RXLP01000002">
    <property type="protein sequence ID" value="TCD54935.1"/>
    <property type="molecule type" value="Genomic_DNA"/>
</dbReference>